<dbReference type="PANTHER" id="PTHR30483:SF6">
    <property type="entry name" value="PERIPLASMIC BINDING PROTEIN OF ABC TRANSPORTER FOR NATURAL AMINO ACIDS"/>
    <property type="match status" value="1"/>
</dbReference>
<accession>A0ABZ2IYF2</accession>
<keyword evidence="6" id="KW-1185">Reference proteome</keyword>
<evidence type="ECO:0000256" key="2">
    <source>
        <dbReference type="ARBA" id="ARBA00022729"/>
    </source>
</evidence>
<dbReference type="Gene3D" id="3.40.50.2300">
    <property type="match status" value="2"/>
</dbReference>
<protein>
    <submittedName>
        <fullName evidence="5">ABC transporter substrate-binding protein</fullName>
    </submittedName>
</protein>
<dbReference type="SUPFAM" id="SSF53822">
    <property type="entry name" value="Periplasmic binding protein-like I"/>
    <property type="match status" value="1"/>
</dbReference>
<reference evidence="5 6" key="1">
    <citation type="submission" date="2024-03" db="EMBL/GenBank/DDBJ databases">
        <title>Phenotype and Genome Characterization of a Sulfate-Reducing Bacterium Pseudodesulfovibrio sp. strain 5S69, isolated from Petroleum Reservoir in Tatarstan (Russia).</title>
        <authorList>
            <person name="Bidzhieva S.K."/>
            <person name="Kadnikov V."/>
            <person name="Tourova T.P."/>
            <person name="Samigullina S.R."/>
            <person name="Sokolova D.S."/>
            <person name="Poltaraus A.B."/>
            <person name="Avtukh A.N."/>
            <person name="Tereshina V.M."/>
            <person name="Mardanov A.V."/>
            <person name="Nazina T.N."/>
        </authorList>
    </citation>
    <scope>NUCLEOTIDE SEQUENCE [LARGE SCALE GENOMIC DNA]</scope>
    <source>
        <strain evidence="5 6">5S69</strain>
    </source>
</reference>
<feature type="domain" description="Leucine-binding protein" evidence="4">
    <location>
        <begin position="29"/>
        <end position="370"/>
    </location>
</feature>
<evidence type="ECO:0000256" key="1">
    <source>
        <dbReference type="ARBA" id="ARBA00010062"/>
    </source>
</evidence>
<name>A0ABZ2IYF2_9BACT</name>
<feature type="chain" id="PRO_5045388619" evidence="3">
    <location>
        <begin position="26"/>
        <end position="405"/>
    </location>
</feature>
<dbReference type="Pfam" id="PF13458">
    <property type="entry name" value="Peripla_BP_6"/>
    <property type="match status" value="1"/>
</dbReference>
<dbReference type="EMBL" id="CP146609">
    <property type="protein sequence ID" value="WWX23725.1"/>
    <property type="molecule type" value="Genomic_DNA"/>
</dbReference>
<dbReference type="InterPro" id="IPR028081">
    <property type="entry name" value="Leu-bd"/>
</dbReference>
<dbReference type="InterPro" id="IPR028082">
    <property type="entry name" value="Peripla_BP_I"/>
</dbReference>
<sequence>MMTRIGKLMVLICVFVLVGALTAPAAEDPIKIGIVSPVSGNYGDHGKLERMGMKAALEEFGSKVLGRPVELVVADSETNPDVAARRARRLIEVDGCKYLMGAVSSSVAAAISAVATENKVLYFATNGNSDTLNASKANTYMFHVAPSMAMLVRGGADYVAKNIGKKWFYITHDYSWGHSGTAWARASAKKLGVTEVGEIKVPLGTRDFSSQLLQARQSGADVLVVTMAGFDNVALLKQLAEYRIYDKMKVWYTLMEFVDMWPLKPEQRQAYANVEVYWNENDKTRAFAEMLQKNNPDTPCPMPLDNGTYEGWLAMKILLTGIQKAGTDDVDSVIKTIEGLEIKDNMRKYPTRVRAWDHQVITQIDLIKANPKATGPAMWDVIDEVDAATVARTKAENPINVSISK</sequence>
<comment type="similarity">
    <text evidence="1">Belongs to the leucine-binding protein family.</text>
</comment>
<organism evidence="5 6">
    <name type="scientific">Pseudodesulfovibrio methanolicus</name>
    <dbReference type="NCBI Taxonomy" id="3126690"/>
    <lineage>
        <taxon>Bacteria</taxon>
        <taxon>Pseudomonadati</taxon>
        <taxon>Thermodesulfobacteriota</taxon>
        <taxon>Desulfovibrionia</taxon>
        <taxon>Desulfovibrionales</taxon>
        <taxon>Desulfovibrionaceae</taxon>
    </lineage>
</organism>
<evidence type="ECO:0000313" key="5">
    <source>
        <dbReference type="EMBL" id="WWX23725.1"/>
    </source>
</evidence>
<evidence type="ECO:0000259" key="4">
    <source>
        <dbReference type="Pfam" id="PF13458"/>
    </source>
</evidence>
<evidence type="ECO:0000313" key="6">
    <source>
        <dbReference type="Proteomes" id="UP001385389"/>
    </source>
</evidence>
<feature type="signal peptide" evidence="3">
    <location>
        <begin position="1"/>
        <end position="25"/>
    </location>
</feature>
<keyword evidence="2 3" id="KW-0732">Signal</keyword>
<dbReference type="RefSeq" id="WP_338669422.1">
    <property type="nucleotide sequence ID" value="NZ_CP146609.1"/>
</dbReference>
<proteinExistence type="inferred from homology"/>
<dbReference type="Proteomes" id="UP001385389">
    <property type="component" value="Chromosome"/>
</dbReference>
<dbReference type="PANTHER" id="PTHR30483">
    <property type="entry name" value="LEUCINE-SPECIFIC-BINDING PROTEIN"/>
    <property type="match status" value="1"/>
</dbReference>
<evidence type="ECO:0000256" key="3">
    <source>
        <dbReference type="SAM" id="SignalP"/>
    </source>
</evidence>
<dbReference type="InterPro" id="IPR051010">
    <property type="entry name" value="BCAA_transport"/>
</dbReference>
<gene>
    <name evidence="5" type="ORF">V8V93_05850</name>
</gene>